<dbReference type="Pfam" id="PF05378">
    <property type="entry name" value="Hydant_A_N"/>
    <property type="match status" value="1"/>
</dbReference>
<evidence type="ECO:0000313" key="3">
    <source>
        <dbReference type="EMBL" id="VBB41733.1"/>
    </source>
</evidence>
<dbReference type="InterPro" id="IPR002821">
    <property type="entry name" value="Hydantoinase_A"/>
</dbReference>
<dbReference type="GO" id="GO:0017168">
    <property type="term" value="F:5-oxoprolinase (ATP-hydrolyzing) activity"/>
    <property type="evidence" value="ECO:0007669"/>
    <property type="project" value="TreeGrafter"/>
</dbReference>
<feature type="domain" description="Hydantoinase/oxoprolinase N-terminal" evidence="2">
    <location>
        <begin position="3"/>
        <end position="153"/>
    </location>
</feature>
<reference evidence="3" key="1">
    <citation type="submission" date="2018-07" db="EMBL/GenBank/DDBJ databases">
        <authorList>
            <consortium name="Genoscope - CEA"/>
            <person name="William W."/>
        </authorList>
    </citation>
    <scope>NUCLEOTIDE SEQUENCE</scope>
    <source>
        <strain evidence="3">IK1</strain>
    </source>
</reference>
<dbReference type="InterPro" id="IPR045079">
    <property type="entry name" value="Oxoprolinase-like"/>
</dbReference>
<feature type="domain" description="Hydantoinase A/oxoprolinase" evidence="1">
    <location>
        <begin position="177"/>
        <end position="461"/>
    </location>
</feature>
<accession>A0A653A123</accession>
<dbReference type="EMBL" id="UPXX01000009">
    <property type="protein sequence ID" value="VBB41733.1"/>
    <property type="molecule type" value="Genomic_DNA"/>
</dbReference>
<protein>
    <submittedName>
        <fullName evidence="3">Hydantoinase/oxoprolinase</fullName>
    </submittedName>
</protein>
<evidence type="ECO:0000259" key="2">
    <source>
        <dbReference type="Pfam" id="PF05378"/>
    </source>
</evidence>
<sequence>MILGLDVGGTQTDAVLIDESGVLLETKTPTSDDLLQTLRESLDKTLDGVEPAGIERMVFSTTMATNAIIQDLLEPTGMIVSAGPGMNPEWFSIGPSYHVVQGALDHQGFETLPLRKEEVESSADEISREGVRNIGIVSKFSVRNPAHELQMAQWVGDRFADVALGHSVSGVLNFPRRITTTYLNAALTGMHRRFAECLTEILEEKGFKAPRYLLKPDGGTVALEQSLGFPARTAQSGPAASVMGALAVDGCCGVSLVLDIGGTTTDMAVVLNGIPLLAPVGIQIGLFRTLIRSLYTRSIGVGGDSEVQLQKNGALKVGPVRQGPPMALGGPAPTPTDAMVTLGLLDVGSRERARAAMESLGARLGGLDPLTTAEQVLERMAKTIAEAARAFIFAINERPVYTIYEVLQESRIEPESIVIIGGPAAQLADYVSAALQLPYRLPPHSGVANAIGAAVARVTSEINLHADTQRGTLVIPEAQIMESIPYRFNVDQAIDRATDVLAARAEQIGAASGAAPVTIAEKQVFNMIRGFSRTGQIIRLKLCIVPGLIPQWKRGG</sequence>
<organism evidence="3">
    <name type="scientific">Uncultured Desulfatiglans sp</name>
    <dbReference type="NCBI Taxonomy" id="1748965"/>
    <lineage>
        <taxon>Bacteria</taxon>
        <taxon>Pseudomonadati</taxon>
        <taxon>Thermodesulfobacteriota</taxon>
        <taxon>Desulfobacteria</taxon>
        <taxon>Desulfatiglandales</taxon>
        <taxon>Desulfatiglandaceae</taxon>
        <taxon>Desulfatiglans</taxon>
        <taxon>environmental samples</taxon>
    </lineage>
</organism>
<dbReference type="PANTHER" id="PTHR11365:SF2">
    <property type="entry name" value="5-OXOPROLINASE"/>
    <property type="match status" value="1"/>
</dbReference>
<name>A0A653A123_UNCDX</name>
<evidence type="ECO:0000259" key="1">
    <source>
        <dbReference type="Pfam" id="PF01968"/>
    </source>
</evidence>
<dbReference type="AlphaFoldDB" id="A0A653A123"/>
<dbReference type="SUPFAM" id="SSF53067">
    <property type="entry name" value="Actin-like ATPase domain"/>
    <property type="match status" value="1"/>
</dbReference>
<proteinExistence type="predicted"/>
<dbReference type="InterPro" id="IPR043129">
    <property type="entry name" value="ATPase_NBD"/>
</dbReference>
<dbReference type="GO" id="GO:0006749">
    <property type="term" value="P:glutathione metabolic process"/>
    <property type="evidence" value="ECO:0007669"/>
    <property type="project" value="TreeGrafter"/>
</dbReference>
<gene>
    <name evidence="3" type="ORF">TRIP_B170035</name>
</gene>
<dbReference type="GO" id="GO:0005829">
    <property type="term" value="C:cytosol"/>
    <property type="evidence" value="ECO:0007669"/>
    <property type="project" value="TreeGrafter"/>
</dbReference>
<dbReference type="Pfam" id="PF01968">
    <property type="entry name" value="Hydantoinase_A"/>
    <property type="match status" value="1"/>
</dbReference>
<dbReference type="PANTHER" id="PTHR11365">
    <property type="entry name" value="5-OXOPROLINASE RELATED"/>
    <property type="match status" value="1"/>
</dbReference>
<dbReference type="InterPro" id="IPR008040">
    <property type="entry name" value="Hydant_A_N"/>
</dbReference>